<dbReference type="PANTHER" id="PTHR43674:SF2">
    <property type="entry name" value="BETA-UREIDOPROPIONASE"/>
    <property type="match status" value="1"/>
</dbReference>
<evidence type="ECO:0000256" key="1">
    <source>
        <dbReference type="ARBA" id="ARBA00022801"/>
    </source>
</evidence>
<organism evidence="3 4">
    <name type="scientific">Chitinophaga skermanii</name>
    <dbReference type="NCBI Taxonomy" id="331697"/>
    <lineage>
        <taxon>Bacteria</taxon>
        <taxon>Pseudomonadati</taxon>
        <taxon>Bacteroidota</taxon>
        <taxon>Chitinophagia</taxon>
        <taxon>Chitinophagales</taxon>
        <taxon>Chitinophagaceae</taxon>
        <taxon>Chitinophaga</taxon>
    </lineage>
</organism>
<protein>
    <submittedName>
        <fullName evidence="3">Putative amidohydrolase</fullName>
    </submittedName>
</protein>
<sequence>MKIAIASPPLPSTIKEGLYWLDKLVAEAAEQAARIVCFPESFIPGYPLPNHPPVTERNQPALQAALDHAAATAAKYQMGIILPMDWFEGDSLLNVAFVIAPDGSVLGYQAKTQLDPTEEVIWKAGTAHRVFTIDELTFGITICHEGFRYPESVRWPARRGAQVVFHPHCTGSNVDEAEMLTEWGAISNPYYEKAMMMRSMENTIFFASANYAMRYPESASSLIAPNGTCLAHAPYGEPGVFVYDINLAEATGLLAKRYKPANFAEEAVI</sequence>
<dbReference type="PANTHER" id="PTHR43674">
    <property type="entry name" value="NITRILASE C965.09-RELATED"/>
    <property type="match status" value="1"/>
</dbReference>
<evidence type="ECO:0000313" key="3">
    <source>
        <dbReference type="EMBL" id="RAJ08713.1"/>
    </source>
</evidence>
<keyword evidence="4" id="KW-1185">Reference proteome</keyword>
<dbReference type="InterPro" id="IPR050345">
    <property type="entry name" value="Aliph_Amidase/BUP"/>
</dbReference>
<keyword evidence="1 3" id="KW-0378">Hydrolase</keyword>
<evidence type="ECO:0000259" key="2">
    <source>
        <dbReference type="PROSITE" id="PS50263"/>
    </source>
</evidence>
<dbReference type="GO" id="GO:0050126">
    <property type="term" value="F:N-carbamoylputrescine amidase activity"/>
    <property type="evidence" value="ECO:0007669"/>
    <property type="project" value="TreeGrafter"/>
</dbReference>
<feature type="domain" description="CN hydrolase" evidence="2">
    <location>
        <begin position="1"/>
        <end position="247"/>
    </location>
</feature>
<dbReference type="CDD" id="cd07197">
    <property type="entry name" value="nitrilase"/>
    <property type="match status" value="1"/>
</dbReference>
<dbReference type="EMBL" id="QLLL01000002">
    <property type="protein sequence ID" value="RAJ08713.1"/>
    <property type="molecule type" value="Genomic_DNA"/>
</dbReference>
<accession>A0A327QZ59</accession>
<dbReference type="OrthoDB" id="9811121at2"/>
<dbReference type="GO" id="GO:0033388">
    <property type="term" value="P:putrescine biosynthetic process from arginine"/>
    <property type="evidence" value="ECO:0007669"/>
    <property type="project" value="TreeGrafter"/>
</dbReference>
<dbReference type="Gene3D" id="3.60.110.10">
    <property type="entry name" value="Carbon-nitrogen hydrolase"/>
    <property type="match status" value="1"/>
</dbReference>
<gene>
    <name evidence="3" type="ORF">LX64_01367</name>
</gene>
<dbReference type="RefSeq" id="WP_111596828.1">
    <property type="nucleotide sequence ID" value="NZ_QLLL01000002.1"/>
</dbReference>
<dbReference type="Pfam" id="PF00795">
    <property type="entry name" value="CN_hydrolase"/>
    <property type="match status" value="1"/>
</dbReference>
<comment type="caution">
    <text evidence="3">The sequence shown here is derived from an EMBL/GenBank/DDBJ whole genome shotgun (WGS) entry which is preliminary data.</text>
</comment>
<name>A0A327QZ59_9BACT</name>
<evidence type="ECO:0000313" key="4">
    <source>
        <dbReference type="Proteomes" id="UP000249547"/>
    </source>
</evidence>
<reference evidence="3 4" key="1">
    <citation type="submission" date="2018-06" db="EMBL/GenBank/DDBJ databases">
        <title>Genomic Encyclopedia of Archaeal and Bacterial Type Strains, Phase II (KMG-II): from individual species to whole genera.</title>
        <authorList>
            <person name="Goeker M."/>
        </authorList>
    </citation>
    <scope>NUCLEOTIDE SEQUENCE [LARGE SCALE GENOMIC DNA]</scope>
    <source>
        <strain evidence="3 4">DSM 23857</strain>
    </source>
</reference>
<proteinExistence type="predicted"/>
<dbReference type="InterPro" id="IPR036526">
    <property type="entry name" value="C-N_Hydrolase_sf"/>
</dbReference>
<dbReference type="AlphaFoldDB" id="A0A327QZ59"/>
<dbReference type="PROSITE" id="PS50263">
    <property type="entry name" value="CN_HYDROLASE"/>
    <property type="match status" value="1"/>
</dbReference>
<dbReference type="InterPro" id="IPR003010">
    <property type="entry name" value="C-N_Hydrolase"/>
</dbReference>
<dbReference type="SUPFAM" id="SSF56317">
    <property type="entry name" value="Carbon-nitrogen hydrolase"/>
    <property type="match status" value="1"/>
</dbReference>
<dbReference type="Proteomes" id="UP000249547">
    <property type="component" value="Unassembled WGS sequence"/>
</dbReference>